<gene>
    <name evidence="2" type="ORF">AZOBR_p250014</name>
</gene>
<evidence type="ECO:0000256" key="1">
    <source>
        <dbReference type="SAM" id="MobiDB-lite"/>
    </source>
</evidence>
<dbReference type="Proteomes" id="UP000007319">
    <property type="component" value="Plasmid AZOBR_p2"/>
</dbReference>
<keyword evidence="3" id="KW-1185">Reference proteome</keyword>
<feature type="region of interest" description="Disordered" evidence="1">
    <location>
        <begin position="15"/>
        <end position="59"/>
    </location>
</feature>
<evidence type="ECO:0000313" key="2">
    <source>
        <dbReference type="EMBL" id="CCD01773.1"/>
    </source>
</evidence>
<geneLocation type="plasmid" evidence="2 3">
    <name>AZOBR_p2</name>
</geneLocation>
<sequence length="59" mass="6217">MKKALAGLIQPAYIPASHDAGAAEKRDGGKGTAEVSKTRRSNVGRCENKGLTDRFGSSR</sequence>
<proteinExistence type="predicted"/>
<dbReference type="KEGG" id="abs:AZOBR_p250014"/>
<evidence type="ECO:0000313" key="3">
    <source>
        <dbReference type="Proteomes" id="UP000007319"/>
    </source>
</evidence>
<organism evidence="2 3">
    <name type="scientific">Azospirillum baldaniorum</name>
    <dbReference type="NCBI Taxonomy" id="1064539"/>
    <lineage>
        <taxon>Bacteria</taxon>
        <taxon>Pseudomonadati</taxon>
        <taxon>Pseudomonadota</taxon>
        <taxon>Alphaproteobacteria</taxon>
        <taxon>Rhodospirillales</taxon>
        <taxon>Azospirillaceae</taxon>
        <taxon>Azospirillum</taxon>
    </lineage>
</organism>
<accession>A0A9P1NQC4</accession>
<protein>
    <submittedName>
        <fullName evidence="2">Uncharacterized protein</fullName>
    </submittedName>
</protein>
<keyword evidence="2" id="KW-0614">Plasmid</keyword>
<reference evidence="2 3" key="1">
    <citation type="journal article" date="2011" name="PLoS Genet.">
        <title>Azospirillum genomes reveal transition of bacteria from aquatic to terrestrial environments.</title>
        <authorList>
            <person name="Wisniewski-Dye F."/>
            <person name="Borziak K."/>
            <person name="Khalsa-Moyers G."/>
            <person name="Alexandre G."/>
            <person name="Sukharnikov L.O."/>
            <person name="Wuichet K."/>
            <person name="Hurst G.B."/>
            <person name="McDonald W.H."/>
            <person name="Robertson J.S."/>
            <person name="Barbe V."/>
            <person name="Calteau A."/>
            <person name="Rouy Z."/>
            <person name="Mangenot S."/>
            <person name="Prigent-Combaret C."/>
            <person name="Normand P."/>
            <person name="Boyer M."/>
            <person name="Siguier P."/>
            <person name="Dessaux Y."/>
            <person name="Elmerich C."/>
            <person name="Condemine G."/>
            <person name="Krishnen G."/>
            <person name="Kennedy I."/>
            <person name="Paterson A.H."/>
            <person name="Gonzalez V."/>
            <person name="Mavingui P."/>
            <person name="Zhulin I.B."/>
        </authorList>
    </citation>
    <scope>NUCLEOTIDE SEQUENCE [LARGE SCALE GENOMIC DNA]</scope>
    <source>
        <strain evidence="2 3">Sp245</strain>
    </source>
</reference>
<dbReference type="EMBL" id="HE577329">
    <property type="protein sequence ID" value="CCD01773.1"/>
    <property type="molecule type" value="Genomic_DNA"/>
</dbReference>
<name>A0A9P1NQC4_9PROT</name>
<dbReference type="AlphaFoldDB" id="A0A9P1NQC4"/>